<name>A0A9Q0LEZ3_ANAIG</name>
<gene>
    <name evidence="1" type="ORF">M0811_10720</name>
</gene>
<dbReference type="AlphaFoldDB" id="A0A9Q0LEZ3"/>
<proteinExistence type="predicted"/>
<reference evidence="1" key="1">
    <citation type="submission" date="2022-10" db="EMBL/GenBank/DDBJ databases">
        <title>Novel sulphate-reducing endosymbionts in the free-living metamonad Anaeramoeba.</title>
        <authorList>
            <person name="Jerlstrom-Hultqvist J."/>
            <person name="Cepicka I."/>
            <person name="Gallot-Lavallee L."/>
            <person name="Salas-Leiva D."/>
            <person name="Curtis B.A."/>
            <person name="Zahonova K."/>
            <person name="Pipaliya S."/>
            <person name="Dacks J."/>
            <person name="Roger A.J."/>
        </authorList>
    </citation>
    <scope>NUCLEOTIDE SEQUENCE</scope>
    <source>
        <strain evidence="1">BMAN</strain>
    </source>
</reference>
<sequence>MKFCTGWGNPIFSIIFVIREILIKSTYSFCHFVRIIILELNEENNIFKTNWISKEALDSFDKRGIRK</sequence>
<dbReference type="Proteomes" id="UP001149090">
    <property type="component" value="Unassembled WGS sequence"/>
</dbReference>
<dbReference type="EMBL" id="JAPDFW010000093">
    <property type="protein sequence ID" value="KAJ5070650.1"/>
    <property type="molecule type" value="Genomic_DNA"/>
</dbReference>
<protein>
    <submittedName>
        <fullName evidence="1">Uncharacterized protein</fullName>
    </submittedName>
</protein>
<comment type="caution">
    <text evidence="1">The sequence shown here is derived from an EMBL/GenBank/DDBJ whole genome shotgun (WGS) entry which is preliminary data.</text>
</comment>
<accession>A0A9Q0LEZ3</accession>
<evidence type="ECO:0000313" key="1">
    <source>
        <dbReference type="EMBL" id="KAJ5070650.1"/>
    </source>
</evidence>
<evidence type="ECO:0000313" key="2">
    <source>
        <dbReference type="Proteomes" id="UP001149090"/>
    </source>
</evidence>
<keyword evidence="2" id="KW-1185">Reference proteome</keyword>
<organism evidence="1 2">
    <name type="scientific">Anaeramoeba ignava</name>
    <name type="common">Anaerobic marine amoeba</name>
    <dbReference type="NCBI Taxonomy" id="1746090"/>
    <lineage>
        <taxon>Eukaryota</taxon>
        <taxon>Metamonada</taxon>
        <taxon>Anaeramoebidae</taxon>
        <taxon>Anaeramoeba</taxon>
    </lineage>
</organism>